<evidence type="ECO:0000256" key="4">
    <source>
        <dbReference type="ARBA" id="ARBA00012780"/>
    </source>
</evidence>
<dbReference type="OrthoDB" id="77201at2759"/>
<dbReference type="AlphaFoldDB" id="A0A4Y7QIB3"/>
<keyword evidence="7" id="KW-0472">Membrane</keyword>
<dbReference type="EMBL" id="ML170160">
    <property type="protein sequence ID" value="TDL26978.1"/>
    <property type="molecule type" value="Genomic_DNA"/>
</dbReference>
<dbReference type="GO" id="GO:0005576">
    <property type="term" value="C:extracellular region"/>
    <property type="evidence" value="ECO:0007669"/>
    <property type="project" value="TreeGrafter"/>
</dbReference>
<dbReference type="GO" id="GO:0071555">
    <property type="term" value="P:cell wall organization"/>
    <property type="evidence" value="ECO:0007669"/>
    <property type="project" value="UniProtKB-KW"/>
</dbReference>
<evidence type="ECO:0000256" key="2">
    <source>
        <dbReference type="ARBA" id="ARBA00004401"/>
    </source>
</evidence>
<feature type="signal peptide" evidence="15">
    <location>
        <begin position="1"/>
        <end position="27"/>
    </location>
</feature>
<comment type="subcellular location">
    <subcellularLocation>
        <location evidence="2">Cell membrane</location>
        <topology evidence="2">Single-pass type II membrane protein</topology>
    </subcellularLocation>
</comment>
<keyword evidence="15" id="KW-0732">Signal</keyword>
<evidence type="ECO:0000256" key="6">
    <source>
        <dbReference type="ARBA" id="ARBA00022801"/>
    </source>
</evidence>
<evidence type="ECO:0000256" key="5">
    <source>
        <dbReference type="ARBA" id="ARBA00022475"/>
    </source>
</evidence>
<evidence type="ECO:0000256" key="13">
    <source>
        <dbReference type="ARBA" id="ARBA00042373"/>
    </source>
</evidence>
<organism evidence="16 17">
    <name type="scientific">Rickenella mellea</name>
    <dbReference type="NCBI Taxonomy" id="50990"/>
    <lineage>
        <taxon>Eukaryota</taxon>
        <taxon>Fungi</taxon>
        <taxon>Dikarya</taxon>
        <taxon>Basidiomycota</taxon>
        <taxon>Agaricomycotina</taxon>
        <taxon>Agaricomycetes</taxon>
        <taxon>Hymenochaetales</taxon>
        <taxon>Rickenellaceae</taxon>
        <taxon>Rickenella</taxon>
    </lineage>
</organism>
<dbReference type="SUPFAM" id="SSF51445">
    <property type="entry name" value="(Trans)glycosidases"/>
    <property type="match status" value="1"/>
</dbReference>
<name>A0A4Y7QIB3_9AGAM</name>
<accession>A0A4Y7QIB3</accession>
<keyword evidence="10" id="KW-0961">Cell wall biogenesis/degradation</keyword>
<comment type="function">
    <text evidence="12">Glucanases play a role in cell expansion during growth, in cell-cell fusion during mating, and in spore release during sporulation. This enzyme may be involved in beta-glucan degradation. Active on laminarin and lichenan.</text>
</comment>
<sequence length="332" mass="36187">MFSPHVLVWLVYSSIVVPFIRTGVAQASCISRQIEDSDTTTPRIQLIKNMYAFSGFVYAINDCPNQDKLTTDFSKMKASGARTVLTFDHCDSSGYYGEVIKAAGTVGIHVIPLVWTLHSGSWSSAVTPQVTAVTKAVIANPGPVLAVAFGDEPLFDHDAGSPSQLASYIKQMKSDLKNAGLSDIPISISDMAYGWQSAGDIAPVAAAVDFFMINNFPYFNSNAESGGSSVAWKDFTNDIAYFESIANGRPLLVTQTGWPSNKDLWPPSSPNVVASVSSEEAYWKLLDSHCADFFKAKNIGWMWRGWDDTLDGWGVLKTDGTKKWDFSAKVTC</sequence>
<keyword evidence="6 16" id="KW-0378">Hydrolase</keyword>
<dbReference type="VEuPathDB" id="FungiDB:BD410DRAFT_478866"/>
<evidence type="ECO:0000256" key="7">
    <source>
        <dbReference type="ARBA" id="ARBA00023136"/>
    </source>
</evidence>
<evidence type="ECO:0000256" key="12">
    <source>
        <dbReference type="ARBA" id="ARBA00037649"/>
    </source>
</evidence>
<proteinExistence type="inferred from homology"/>
<dbReference type="GO" id="GO:0000272">
    <property type="term" value="P:polysaccharide catabolic process"/>
    <property type="evidence" value="ECO:0007669"/>
    <property type="project" value="UniProtKB-KW"/>
</dbReference>
<gene>
    <name evidence="16" type="ORF">BD410DRAFT_478866</name>
</gene>
<keyword evidence="9" id="KW-0119">Carbohydrate metabolism</keyword>
<evidence type="ECO:0000256" key="8">
    <source>
        <dbReference type="ARBA" id="ARBA00023180"/>
    </source>
</evidence>
<feature type="chain" id="PRO_5021362222" description="glucan endo-1,3-beta-D-glucosidase" evidence="15">
    <location>
        <begin position="28"/>
        <end position="332"/>
    </location>
</feature>
<evidence type="ECO:0000256" key="14">
    <source>
        <dbReference type="ARBA" id="ARBA00043078"/>
    </source>
</evidence>
<dbReference type="GO" id="GO:0005886">
    <property type="term" value="C:plasma membrane"/>
    <property type="evidence" value="ECO:0007669"/>
    <property type="project" value="UniProtKB-SubCell"/>
</dbReference>
<evidence type="ECO:0000313" key="16">
    <source>
        <dbReference type="EMBL" id="TDL26978.1"/>
    </source>
</evidence>
<dbReference type="GO" id="GO:0042973">
    <property type="term" value="F:glucan endo-1,3-beta-D-glucosidase activity"/>
    <property type="evidence" value="ECO:0007669"/>
    <property type="project" value="UniProtKB-EC"/>
</dbReference>
<reference evidence="16 17" key="1">
    <citation type="submission" date="2018-06" db="EMBL/GenBank/DDBJ databases">
        <title>A transcriptomic atlas of mushroom development highlights an independent origin of complex multicellularity.</title>
        <authorList>
            <consortium name="DOE Joint Genome Institute"/>
            <person name="Krizsan K."/>
            <person name="Almasi E."/>
            <person name="Merenyi Z."/>
            <person name="Sahu N."/>
            <person name="Viragh M."/>
            <person name="Koszo T."/>
            <person name="Mondo S."/>
            <person name="Kiss B."/>
            <person name="Balint B."/>
            <person name="Kues U."/>
            <person name="Barry K."/>
            <person name="Hegedus J.C."/>
            <person name="Henrissat B."/>
            <person name="Johnson J."/>
            <person name="Lipzen A."/>
            <person name="Ohm R."/>
            <person name="Nagy I."/>
            <person name="Pangilinan J."/>
            <person name="Yan J."/>
            <person name="Xiong Y."/>
            <person name="Grigoriev I.V."/>
            <person name="Hibbett D.S."/>
            <person name="Nagy L.G."/>
        </authorList>
    </citation>
    <scope>NUCLEOTIDE SEQUENCE [LARGE SCALE GENOMIC DNA]</scope>
    <source>
        <strain evidence="16 17">SZMC22713</strain>
    </source>
</reference>
<evidence type="ECO:0000256" key="15">
    <source>
        <dbReference type="SAM" id="SignalP"/>
    </source>
</evidence>
<evidence type="ECO:0000256" key="10">
    <source>
        <dbReference type="ARBA" id="ARBA00023316"/>
    </source>
</evidence>
<comment type="similarity">
    <text evidence="3">Belongs to the glycosyl hydrolase 17 family.</text>
</comment>
<dbReference type="Proteomes" id="UP000294933">
    <property type="component" value="Unassembled WGS sequence"/>
</dbReference>
<protein>
    <recommendedName>
        <fullName evidence="4">glucan endo-1,3-beta-D-glucosidase</fullName>
        <ecNumber evidence="4">3.2.1.39</ecNumber>
    </recommendedName>
    <alternativeName>
        <fullName evidence="14">Endo-1,3-beta-glucanase btgC</fullName>
    </alternativeName>
    <alternativeName>
        <fullName evidence="13">Laminarinase btgC</fullName>
    </alternativeName>
</protein>
<dbReference type="PANTHER" id="PTHR16631:SF17">
    <property type="entry name" value="GLUCAN ENDO-1,3-BETA-GLUCOSIDASE BTGC"/>
    <property type="match status" value="1"/>
</dbReference>
<keyword evidence="5" id="KW-1003">Cell membrane</keyword>
<keyword evidence="8" id="KW-0325">Glycoprotein</keyword>
<dbReference type="GO" id="GO:0009277">
    <property type="term" value="C:fungal-type cell wall"/>
    <property type="evidence" value="ECO:0007669"/>
    <property type="project" value="TreeGrafter"/>
</dbReference>
<dbReference type="GO" id="GO:0009986">
    <property type="term" value="C:cell surface"/>
    <property type="evidence" value="ECO:0007669"/>
    <property type="project" value="TreeGrafter"/>
</dbReference>
<keyword evidence="11" id="KW-0624">Polysaccharide degradation</keyword>
<comment type="catalytic activity">
    <reaction evidence="1">
        <text>Hydrolysis of (1-&gt;3)-beta-D-glucosidic linkages in (1-&gt;3)-beta-D-glucans.</text>
        <dbReference type="EC" id="3.2.1.39"/>
    </reaction>
</comment>
<keyword evidence="17" id="KW-1185">Reference proteome</keyword>
<dbReference type="Gene3D" id="3.20.20.80">
    <property type="entry name" value="Glycosidases"/>
    <property type="match status" value="1"/>
</dbReference>
<dbReference type="InterPro" id="IPR017853">
    <property type="entry name" value="GH"/>
</dbReference>
<dbReference type="PANTHER" id="PTHR16631">
    <property type="entry name" value="GLUCAN 1,3-BETA-GLUCOSIDASE"/>
    <property type="match status" value="1"/>
</dbReference>
<evidence type="ECO:0000256" key="11">
    <source>
        <dbReference type="ARBA" id="ARBA00023326"/>
    </source>
</evidence>
<evidence type="ECO:0000313" key="17">
    <source>
        <dbReference type="Proteomes" id="UP000294933"/>
    </source>
</evidence>
<evidence type="ECO:0000256" key="1">
    <source>
        <dbReference type="ARBA" id="ARBA00000382"/>
    </source>
</evidence>
<evidence type="ECO:0000256" key="9">
    <source>
        <dbReference type="ARBA" id="ARBA00023277"/>
    </source>
</evidence>
<evidence type="ECO:0000256" key="3">
    <source>
        <dbReference type="ARBA" id="ARBA00008773"/>
    </source>
</evidence>
<dbReference type="EC" id="3.2.1.39" evidence="4"/>
<dbReference type="InterPro" id="IPR050732">
    <property type="entry name" value="Beta-glucan_modifiers"/>
</dbReference>